<proteinExistence type="predicted"/>
<dbReference type="STRING" id="1121345.SAMN02745217_03253"/>
<name>A0A1M7YFY3_9FIRM</name>
<evidence type="ECO:0000313" key="1">
    <source>
        <dbReference type="EMBL" id="SHO51554.1"/>
    </source>
</evidence>
<dbReference type="RefSeq" id="WP_084558706.1">
    <property type="nucleotide sequence ID" value="NZ_FRFD01000009.1"/>
</dbReference>
<reference evidence="1 2" key="1">
    <citation type="submission" date="2016-12" db="EMBL/GenBank/DDBJ databases">
        <authorList>
            <person name="Song W.-J."/>
            <person name="Kurnit D.M."/>
        </authorList>
    </citation>
    <scope>NUCLEOTIDE SEQUENCE [LARGE SCALE GENOMIC DNA]</scope>
    <source>
        <strain evidence="1 2">DSM 12503</strain>
    </source>
</reference>
<dbReference type="Proteomes" id="UP000184612">
    <property type="component" value="Unassembled WGS sequence"/>
</dbReference>
<sequence length="115" mass="13498">MPYAEFGIIDCIDKEKDYSEYEPDKYKCITINDDIYINDWWDKLAYIKTYFHNLNRPSTALARWGITIIPPESLPAFQDIVISDKRINDDESLVLLADMIQLAIDNDKYMIHFGV</sequence>
<dbReference type="AlphaFoldDB" id="A0A1M7YFY3"/>
<accession>A0A1M7YFY3</accession>
<organism evidence="1 2">
    <name type="scientific">Anaerocolumna xylanovorans DSM 12503</name>
    <dbReference type="NCBI Taxonomy" id="1121345"/>
    <lineage>
        <taxon>Bacteria</taxon>
        <taxon>Bacillati</taxon>
        <taxon>Bacillota</taxon>
        <taxon>Clostridia</taxon>
        <taxon>Lachnospirales</taxon>
        <taxon>Lachnospiraceae</taxon>
        <taxon>Anaerocolumna</taxon>
    </lineage>
</organism>
<dbReference type="EMBL" id="FRFD01000009">
    <property type="protein sequence ID" value="SHO51554.1"/>
    <property type="molecule type" value="Genomic_DNA"/>
</dbReference>
<gene>
    <name evidence="1" type="ORF">SAMN02745217_03253</name>
</gene>
<protein>
    <submittedName>
        <fullName evidence="1">Uncharacterized protein</fullName>
    </submittedName>
</protein>
<dbReference type="OrthoDB" id="6638171at2"/>
<evidence type="ECO:0000313" key="2">
    <source>
        <dbReference type="Proteomes" id="UP000184612"/>
    </source>
</evidence>
<keyword evidence="2" id="KW-1185">Reference proteome</keyword>